<evidence type="ECO:0000313" key="1">
    <source>
        <dbReference type="EMBL" id="CAG8688447.1"/>
    </source>
</evidence>
<accession>A0A9N9ENS0</accession>
<dbReference type="AlphaFoldDB" id="A0A9N9ENS0"/>
<dbReference type="SUPFAM" id="SSF54695">
    <property type="entry name" value="POZ domain"/>
    <property type="match status" value="1"/>
</dbReference>
<dbReference type="Proteomes" id="UP000789405">
    <property type="component" value="Unassembled WGS sequence"/>
</dbReference>
<comment type="caution">
    <text evidence="1">The sequence shown here is derived from an EMBL/GenBank/DDBJ whole genome shotgun (WGS) entry which is preliminary data.</text>
</comment>
<gene>
    <name evidence="1" type="ORF">DERYTH_LOCUS12213</name>
</gene>
<keyword evidence="2" id="KW-1185">Reference proteome</keyword>
<dbReference type="EMBL" id="CAJVPY010007891">
    <property type="protein sequence ID" value="CAG8688447.1"/>
    <property type="molecule type" value="Genomic_DNA"/>
</dbReference>
<reference evidence="1" key="1">
    <citation type="submission" date="2021-06" db="EMBL/GenBank/DDBJ databases">
        <authorList>
            <person name="Kallberg Y."/>
            <person name="Tangrot J."/>
            <person name="Rosling A."/>
        </authorList>
    </citation>
    <scope>NUCLEOTIDE SEQUENCE</scope>
    <source>
        <strain evidence="1">MA453B</strain>
    </source>
</reference>
<protein>
    <submittedName>
        <fullName evidence="1">8091_t:CDS:1</fullName>
    </submittedName>
</protein>
<sequence>MWLNSDSNSDVKMIAGSEPNIKEFSVHSSVLRSCSLYFQRALSERWKDQNMVYIYAGKNILNTSPEDSLKILVASDELELLDLIECGYNPVNWGGFTAKIDELKLDDFTRLENSNGIQSDLCMKGSNYWTSNLRTYENRITHPGQLIVEEYEVLAFDNYNPMMNNAILKILRMCKSPCIVNTNKELDIHCRYKKSYFLLQVTNRQFYSEEYLVKAYRSFNRFLDEIHDIDTFYNRLFVIKLVEVAEELKSRFRYQNSDQNIIYNENEVINIIKSFGDNTEDQFYQFYESDTRHKQLWEEEIRFIENLKTIELIKIRHSYNLGDRNFNLDYCRFDFVDKNFKFVVRYENTEIYDQQENYLVDFDNGISAHMPPEVWGIYITKGNPQQMNDLCQKCNTLNRTIYILNQIFDTSIPDDRRNIIQEIDNSKHLLQ</sequence>
<name>A0A9N9ENS0_9GLOM</name>
<organism evidence="1 2">
    <name type="scientific">Dentiscutata erythropus</name>
    <dbReference type="NCBI Taxonomy" id="1348616"/>
    <lineage>
        <taxon>Eukaryota</taxon>
        <taxon>Fungi</taxon>
        <taxon>Fungi incertae sedis</taxon>
        <taxon>Mucoromycota</taxon>
        <taxon>Glomeromycotina</taxon>
        <taxon>Glomeromycetes</taxon>
        <taxon>Diversisporales</taxon>
        <taxon>Gigasporaceae</taxon>
        <taxon>Dentiscutata</taxon>
    </lineage>
</organism>
<evidence type="ECO:0000313" key="2">
    <source>
        <dbReference type="Proteomes" id="UP000789405"/>
    </source>
</evidence>
<proteinExistence type="predicted"/>
<dbReference type="CDD" id="cd18186">
    <property type="entry name" value="BTB_POZ_ZBTB_KLHL-like"/>
    <property type="match status" value="1"/>
</dbReference>
<dbReference type="Gene3D" id="3.30.710.10">
    <property type="entry name" value="Potassium Channel Kv1.1, Chain A"/>
    <property type="match status" value="1"/>
</dbReference>
<dbReference type="InterPro" id="IPR011333">
    <property type="entry name" value="SKP1/BTB/POZ_sf"/>
</dbReference>
<dbReference type="OrthoDB" id="10390482at2759"/>